<sequence>MGWTLSYGAGSEDVLLLKYNSSGNLLWNKTWGGSGYEYAY</sequence>
<comment type="caution">
    <text evidence="1">The sequence shown here is derived from an EMBL/GenBank/DDBJ whole genome shotgun (WGS) entry which is preliminary data.</text>
</comment>
<name>A0A0F9B4J5_9ZZZZ</name>
<protein>
    <recommendedName>
        <fullName evidence="2">Bulb-type lectin domain-containing protein</fullName>
    </recommendedName>
</protein>
<evidence type="ECO:0008006" key="2">
    <source>
        <dbReference type="Google" id="ProtNLM"/>
    </source>
</evidence>
<accession>A0A0F9B4J5</accession>
<dbReference type="AlphaFoldDB" id="A0A0F9B4J5"/>
<proteinExistence type="predicted"/>
<evidence type="ECO:0000313" key="1">
    <source>
        <dbReference type="EMBL" id="KKK85569.1"/>
    </source>
</evidence>
<reference evidence="1" key="1">
    <citation type="journal article" date="2015" name="Nature">
        <title>Complex archaea that bridge the gap between prokaryotes and eukaryotes.</title>
        <authorList>
            <person name="Spang A."/>
            <person name="Saw J.H."/>
            <person name="Jorgensen S.L."/>
            <person name="Zaremba-Niedzwiedzka K."/>
            <person name="Martijn J."/>
            <person name="Lind A.E."/>
            <person name="van Eijk R."/>
            <person name="Schleper C."/>
            <person name="Guy L."/>
            <person name="Ettema T.J."/>
        </authorList>
    </citation>
    <scope>NUCLEOTIDE SEQUENCE</scope>
</reference>
<feature type="non-terminal residue" evidence="1">
    <location>
        <position position="40"/>
    </location>
</feature>
<organism evidence="1">
    <name type="scientific">marine sediment metagenome</name>
    <dbReference type="NCBI Taxonomy" id="412755"/>
    <lineage>
        <taxon>unclassified sequences</taxon>
        <taxon>metagenomes</taxon>
        <taxon>ecological metagenomes</taxon>
    </lineage>
</organism>
<gene>
    <name evidence="1" type="ORF">LCGC14_2771990</name>
</gene>
<dbReference type="EMBL" id="LAZR01051248">
    <property type="protein sequence ID" value="KKK85569.1"/>
    <property type="molecule type" value="Genomic_DNA"/>
</dbReference>